<comment type="similarity">
    <text evidence="2 6">Belongs to the peroxisomal membrane protein PXMP2/4 family.</text>
</comment>
<feature type="compositionally biased region" description="Polar residues" evidence="7">
    <location>
        <begin position="170"/>
        <end position="181"/>
    </location>
</feature>
<dbReference type="EMBL" id="KE504199">
    <property type="protein sequence ID" value="EPS95831.1"/>
    <property type="molecule type" value="Genomic_DNA"/>
</dbReference>
<dbReference type="eggNOG" id="KOG1944">
    <property type="taxonomic scope" value="Eukaryota"/>
</dbReference>
<feature type="compositionally biased region" description="Basic and acidic residues" evidence="7">
    <location>
        <begin position="182"/>
        <end position="192"/>
    </location>
</feature>
<dbReference type="InterPro" id="IPR007248">
    <property type="entry name" value="Mpv17_PMP22"/>
</dbReference>
<dbReference type="GO" id="GO:0005739">
    <property type="term" value="C:mitochondrion"/>
    <property type="evidence" value="ECO:0007669"/>
    <property type="project" value="TreeGrafter"/>
</dbReference>
<evidence type="ECO:0000313" key="8">
    <source>
        <dbReference type="EMBL" id="EPS95831.1"/>
    </source>
</evidence>
<keyword evidence="4" id="KW-1133">Transmembrane helix</keyword>
<protein>
    <submittedName>
        <fullName evidence="8">Uncharacterized protein</fullName>
    </submittedName>
</protein>
<dbReference type="AlphaFoldDB" id="S8DRC7"/>
<evidence type="ECO:0000256" key="7">
    <source>
        <dbReference type="SAM" id="MobiDB-lite"/>
    </source>
</evidence>
<dbReference type="GO" id="GO:0016020">
    <property type="term" value="C:membrane"/>
    <property type="evidence" value="ECO:0007669"/>
    <property type="project" value="UniProtKB-SubCell"/>
</dbReference>
<feature type="region of interest" description="Disordered" evidence="7">
    <location>
        <begin position="169"/>
        <end position="192"/>
    </location>
</feature>
<dbReference type="Proteomes" id="UP000015241">
    <property type="component" value="Unassembled WGS sequence"/>
</dbReference>
<dbReference type="Pfam" id="PF04117">
    <property type="entry name" value="Mpv17_PMP22"/>
    <property type="match status" value="1"/>
</dbReference>
<sequence length="192" mass="21650">ALVTRPMLTRSATSMSMFALGDIMAQQFVEKKGTQHDFVRTGRGALYGATVFGPAYTTWLRWLNSLKFSSRLREVACKVCLDQFVYAPTIIAVYFTSMTFMEGKSAADAQERLRTAYPPAILRSCSIFVPAQALSFSLVPAQYRFFVVTTISPFWNTYLSAMNARKVTRRSQQSEPHSTMHGNRERLKVGSF</sequence>
<organism evidence="8 9">
    <name type="scientific">Fomitopsis schrenkii</name>
    <name type="common">Brown rot fungus</name>
    <dbReference type="NCBI Taxonomy" id="2126942"/>
    <lineage>
        <taxon>Eukaryota</taxon>
        <taxon>Fungi</taxon>
        <taxon>Dikarya</taxon>
        <taxon>Basidiomycota</taxon>
        <taxon>Agaricomycotina</taxon>
        <taxon>Agaricomycetes</taxon>
        <taxon>Polyporales</taxon>
        <taxon>Fomitopsis</taxon>
    </lineage>
</organism>
<comment type="subcellular location">
    <subcellularLocation>
        <location evidence="1">Membrane</location>
        <topology evidence="1">Multi-pass membrane protein</topology>
    </subcellularLocation>
</comment>
<evidence type="ECO:0000256" key="1">
    <source>
        <dbReference type="ARBA" id="ARBA00004141"/>
    </source>
</evidence>
<keyword evidence="9" id="KW-1185">Reference proteome</keyword>
<name>S8DRC7_FOMSC</name>
<dbReference type="PANTHER" id="PTHR11266:SF17">
    <property type="entry name" value="PROTEIN MPV17"/>
    <property type="match status" value="1"/>
</dbReference>
<dbReference type="OrthoDB" id="430207at2759"/>
<evidence type="ECO:0000256" key="5">
    <source>
        <dbReference type="ARBA" id="ARBA00023136"/>
    </source>
</evidence>
<dbReference type="PANTHER" id="PTHR11266">
    <property type="entry name" value="PEROXISOMAL MEMBRANE PROTEIN 2, PXMP2 MPV17"/>
    <property type="match status" value="1"/>
</dbReference>
<accession>S8DRC7</accession>
<evidence type="ECO:0000256" key="2">
    <source>
        <dbReference type="ARBA" id="ARBA00006824"/>
    </source>
</evidence>
<feature type="non-terminal residue" evidence="8">
    <location>
        <position position="1"/>
    </location>
</feature>
<proteinExistence type="inferred from homology"/>
<dbReference type="STRING" id="743788.S8DRC7"/>
<reference evidence="8 9" key="1">
    <citation type="journal article" date="2012" name="Science">
        <title>The Paleozoic origin of enzymatic lignin decomposition reconstructed from 31 fungal genomes.</title>
        <authorList>
            <person name="Floudas D."/>
            <person name="Binder M."/>
            <person name="Riley R."/>
            <person name="Barry K."/>
            <person name="Blanchette R.A."/>
            <person name="Henrissat B."/>
            <person name="Martinez A.T."/>
            <person name="Otillar R."/>
            <person name="Spatafora J.W."/>
            <person name="Yadav J.S."/>
            <person name="Aerts A."/>
            <person name="Benoit I."/>
            <person name="Boyd A."/>
            <person name="Carlson A."/>
            <person name="Copeland A."/>
            <person name="Coutinho P.M."/>
            <person name="de Vries R.P."/>
            <person name="Ferreira P."/>
            <person name="Findley K."/>
            <person name="Foster B."/>
            <person name="Gaskell J."/>
            <person name="Glotzer D."/>
            <person name="Gorecki P."/>
            <person name="Heitman J."/>
            <person name="Hesse C."/>
            <person name="Hori C."/>
            <person name="Igarashi K."/>
            <person name="Jurgens J.A."/>
            <person name="Kallen N."/>
            <person name="Kersten P."/>
            <person name="Kohler A."/>
            <person name="Kuees U."/>
            <person name="Kumar T.K.A."/>
            <person name="Kuo A."/>
            <person name="LaButti K."/>
            <person name="Larrondo L.F."/>
            <person name="Lindquist E."/>
            <person name="Ling A."/>
            <person name="Lombard V."/>
            <person name="Lucas S."/>
            <person name="Lundell T."/>
            <person name="Martin R."/>
            <person name="McLaughlin D.J."/>
            <person name="Morgenstern I."/>
            <person name="Morin E."/>
            <person name="Murat C."/>
            <person name="Nagy L.G."/>
            <person name="Nolan M."/>
            <person name="Ohm R.A."/>
            <person name="Patyshakuliyeva A."/>
            <person name="Rokas A."/>
            <person name="Ruiz-Duenas F.J."/>
            <person name="Sabat G."/>
            <person name="Salamov A."/>
            <person name="Samejima M."/>
            <person name="Schmutz J."/>
            <person name="Slot J.C."/>
            <person name="St John F."/>
            <person name="Stenlid J."/>
            <person name="Sun H."/>
            <person name="Sun S."/>
            <person name="Syed K."/>
            <person name="Tsang A."/>
            <person name="Wiebenga A."/>
            <person name="Young D."/>
            <person name="Pisabarro A."/>
            <person name="Eastwood D.C."/>
            <person name="Martin F."/>
            <person name="Cullen D."/>
            <person name="Grigoriev I.V."/>
            <person name="Hibbett D.S."/>
        </authorList>
    </citation>
    <scope>NUCLEOTIDE SEQUENCE</scope>
    <source>
        <strain evidence="9">FP-58527</strain>
    </source>
</reference>
<keyword evidence="3" id="KW-0812">Transmembrane</keyword>
<dbReference type="InParanoid" id="S8DRC7"/>
<gene>
    <name evidence="8" type="ORF">FOMPIDRAFT_1131728</name>
</gene>
<evidence type="ECO:0000313" key="9">
    <source>
        <dbReference type="Proteomes" id="UP000015241"/>
    </source>
</evidence>
<evidence type="ECO:0000256" key="3">
    <source>
        <dbReference type="ARBA" id="ARBA00022692"/>
    </source>
</evidence>
<keyword evidence="5" id="KW-0472">Membrane</keyword>
<evidence type="ECO:0000256" key="6">
    <source>
        <dbReference type="RuleBase" id="RU363053"/>
    </source>
</evidence>
<dbReference type="HOGENOM" id="CLU_049109_8_1_1"/>
<dbReference type="FunCoup" id="S8DRC7">
    <property type="interactions" value="338"/>
</dbReference>
<evidence type="ECO:0000256" key="4">
    <source>
        <dbReference type="ARBA" id="ARBA00022989"/>
    </source>
</evidence>